<protein>
    <submittedName>
        <fullName evidence="2">ABC transporter permease</fullName>
    </submittedName>
</protein>
<feature type="transmembrane region" description="Helical" evidence="1">
    <location>
        <begin position="163"/>
        <end position="188"/>
    </location>
</feature>
<reference evidence="2 3" key="1">
    <citation type="submission" date="2017-10" db="EMBL/GenBank/DDBJ databases">
        <title>Draft genome sequence of cellulolytic Actinomyces sp CtC72 isolated from cattle rumen fluid.</title>
        <authorList>
            <person name="Joshi A.J."/>
            <person name="Vasudevan G."/>
            <person name="Lanjekar V.B."/>
            <person name="Hivarkar S."/>
            <person name="Engineer A."/>
            <person name="Pore S.D."/>
            <person name="Dhakephalkar P.K."/>
            <person name="Dagar S."/>
        </authorList>
    </citation>
    <scope>NUCLEOTIDE SEQUENCE [LARGE SCALE GENOMIC DNA]</scope>
    <source>
        <strain evidence="3">CtC72</strain>
    </source>
</reference>
<feature type="transmembrane region" description="Helical" evidence="1">
    <location>
        <begin position="122"/>
        <end position="143"/>
    </location>
</feature>
<evidence type="ECO:0000313" key="2">
    <source>
        <dbReference type="EMBL" id="PHP53322.1"/>
    </source>
</evidence>
<keyword evidence="1" id="KW-0472">Membrane</keyword>
<feature type="transmembrane region" description="Helical" evidence="1">
    <location>
        <begin position="23"/>
        <end position="44"/>
    </location>
</feature>
<comment type="caution">
    <text evidence="2">The sequence shown here is derived from an EMBL/GenBank/DDBJ whole genome shotgun (WGS) entry which is preliminary data.</text>
</comment>
<organism evidence="2 3">
    <name type="scientific">Actinomyces ruminis</name>
    <dbReference type="NCBI Taxonomy" id="1937003"/>
    <lineage>
        <taxon>Bacteria</taxon>
        <taxon>Bacillati</taxon>
        <taxon>Actinomycetota</taxon>
        <taxon>Actinomycetes</taxon>
        <taxon>Actinomycetales</taxon>
        <taxon>Actinomycetaceae</taxon>
        <taxon>Actinomyces</taxon>
    </lineage>
</organism>
<feature type="transmembrane region" description="Helical" evidence="1">
    <location>
        <begin position="80"/>
        <end position="101"/>
    </location>
</feature>
<gene>
    <name evidence="2" type="ORF">BW737_003365</name>
</gene>
<feature type="transmembrane region" description="Helical" evidence="1">
    <location>
        <begin position="249"/>
        <end position="271"/>
    </location>
</feature>
<name>A0ABX4MCX4_9ACTO</name>
<evidence type="ECO:0000313" key="3">
    <source>
        <dbReference type="Proteomes" id="UP000194577"/>
    </source>
</evidence>
<sequence>MLTPDKVGEPHGRRRPLGTHQALTLPSVWIMMLLLTAILLLFQFQSFVFNQELVANLRSDGTSEVDGLLIVADTSVLTDYVAYIFNPAILTPLLGAVIAGAEFRTGQFGMSVLAVPDRGRLLAGKLTAVAVQVLILGVIWIGVAKALLHLAVRGSDALVDDVWSPSFLLADSRVLLFMVATTVFIYALTLIARKTLVGVIVTVLLVMVTMTQVLALVSPAVDALTPFSAARNLVLAGSDVAVPLTGSPAWGAAVLLGWAVVACVVAVAGVLSRDAK</sequence>
<keyword evidence="1" id="KW-0812">Transmembrane</keyword>
<dbReference type="Proteomes" id="UP000194577">
    <property type="component" value="Unassembled WGS sequence"/>
</dbReference>
<keyword evidence="3" id="KW-1185">Reference proteome</keyword>
<dbReference type="EMBL" id="MTPX02000022">
    <property type="protein sequence ID" value="PHP53322.1"/>
    <property type="molecule type" value="Genomic_DNA"/>
</dbReference>
<evidence type="ECO:0000256" key="1">
    <source>
        <dbReference type="SAM" id="Phobius"/>
    </source>
</evidence>
<accession>A0ABX4MCX4</accession>
<feature type="transmembrane region" description="Helical" evidence="1">
    <location>
        <begin position="195"/>
        <end position="217"/>
    </location>
</feature>
<keyword evidence="1" id="KW-1133">Transmembrane helix</keyword>
<proteinExistence type="predicted"/>